<organism evidence="1 2">
    <name type="scientific">Dysgonomonas hofstadii</name>
    <dbReference type="NCBI Taxonomy" id="637886"/>
    <lineage>
        <taxon>Bacteria</taxon>
        <taxon>Pseudomonadati</taxon>
        <taxon>Bacteroidota</taxon>
        <taxon>Bacteroidia</taxon>
        <taxon>Bacteroidales</taxon>
        <taxon>Dysgonomonadaceae</taxon>
        <taxon>Dysgonomonas</taxon>
    </lineage>
</organism>
<name>A0A840CLX1_9BACT</name>
<comment type="caution">
    <text evidence="1">The sequence shown here is derived from an EMBL/GenBank/DDBJ whole genome shotgun (WGS) entry which is preliminary data.</text>
</comment>
<dbReference type="Proteomes" id="UP000555103">
    <property type="component" value="Unassembled WGS sequence"/>
</dbReference>
<accession>A0A840CLX1</accession>
<evidence type="ECO:0000313" key="2">
    <source>
        <dbReference type="Proteomes" id="UP000555103"/>
    </source>
</evidence>
<gene>
    <name evidence="1" type="ORF">GGR21_002278</name>
</gene>
<protein>
    <recommendedName>
        <fullName evidence="3">Lipoprotein</fullName>
    </recommendedName>
</protein>
<keyword evidence="2" id="KW-1185">Reference proteome</keyword>
<evidence type="ECO:0000313" key="1">
    <source>
        <dbReference type="EMBL" id="MBB4036376.1"/>
    </source>
</evidence>
<proteinExistence type="predicted"/>
<dbReference type="RefSeq" id="WP_183307276.1">
    <property type="nucleotide sequence ID" value="NZ_JACIEP010000007.1"/>
</dbReference>
<reference evidence="1 2" key="1">
    <citation type="submission" date="2020-08" db="EMBL/GenBank/DDBJ databases">
        <title>Genomic Encyclopedia of Type Strains, Phase IV (KMG-IV): sequencing the most valuable type-strain genomes for metagenomic binning, comparative biology and taxonomic classification.</title>
        <authorList>
            <person name="Goeker M."/>
        </authorList>
    </citation>
    <scope>NUCLEOTIDE SEQUENCE [LARGE SCALE GENOMIC DNA]</scope>
    <source>
        <strain evidence="1 2">DSM 104969</strain>
    </source>
</reference>
<dbReference type="AlphaFoldDB" id="A0A840CLX1"/>
<dbReference type="PROSITE" id="PS51257">
    <property type="entry name" value="PROKAR_LIPOPROTEIN"/>
    <property type="match status" value="1"/>
</dbReference>
<dbReference type="EMBL" id="JACIEP010000007">
    <property type="protein sequence ID" value="MBB4036376.1"/>
    <property type="molecule type" value="Genomic_DNA"/>
</dbReference>
<sequence>MIYKIFLLLCVVFFIIACGNNKSGNKVTPFLSNTDTLFIKSDSMIYELPPKATNMLLKMISDKKVSFCRLSADALEDSYSFGFPYDDKTLYSFQDTILLSKTNTYLKLDTFYFPLLRETDYIFIKKSKELPSIINDFNSCFITVDVKGNIKDGYAF</sequence>
<evidence type="ECO:0008006" key="3">
    <source>
        <dbReference type="Google" id="ProtNLM"/>
    </source>
</evidence>